<feature type="compositionally biased region" description="Polar residues" evidence="17">
    <location>
        <begin position="322"/>
        <end position="331"/>
    </location>
</feature>
<dbReference type="Pfam" id="PF00069">
    <property type="entry name" value="Pkinase"/>
    <property type="match status" value="1"/>
</dbReference>
<comment type="catalytic activity">
    <reaction evidence="14">
        <text>L-threonyl-[protein] + ATP = O-phospho-L-threonyl-[protein] + ADP + H(+)</text>
        <dbReference type="Rhea" id="RHEA:46608"/>
        <dbReference type="Rhea" id="RHEA-COMP:11060"/>
        <dbReference type="Rhea" id="RHEA-COMP:11605"/>
        <dbReference type="ChEBI" id="CHEBI:15378"/>
        <dbReference type="ChEBI" id="CHEBI:30013"/>
        <dbReference type="ChEBI" id="CHEBI:30616"/>
        <dbReference type="ChEBI" id="CHEBI:61977"/>
        <dbReference type="ChEBI" id="CHEBI:456216"/>
        <dbReference type="EC" id="2.7.11.1"/>
    </reaction>
</comment>
<evidence type="ECO:0000256" key="16">
    <source>
        <dbReference type="PROSITE-ProRule" id="PRU10141"/>
    </source>
</evidence>
<feature type="domain" description="AGC-kinase C-terminal" evidence="19">
    <location>
        <begin position="658"/>
        <end position="724"/>
    </location>
</feature>
<evidence type="ECO:0000256" key="2">
    <source>
        <dbReference type="ARBA" id="ARBA00004496"/>
    </source>
</evidence>
<name>A0AA36CS25_9BILA</name>
<keyword evidence="5" id="KW-0963">Cytoplasm</keyword>
<evidence type="ECO:0000256" key="12">
    <source>
        <dbReference type="ARBA" id="ARBA00022840"/>
    </source>
</evidence>
<dbReference type="PANTHER" id="PTHR24356">
    <property type="entry name" value="SERINE/THREONINE-PROTEIN KINASE"/>
    <property type="match status" value="1"/>
</dbReference>
<dbReference type="EMBL" id="CATQJA010002624">
    <property type="protein sequence ID" value="CAJ0573788.1"/>
    <property type="molecule type" value="Genomic_DNA"/>
</dbReference>
<dbReference type="GO" id="GO:0004674">
    <property type="term" value="F:protein serine/threonine kinase activity"/>
    <property type="evidence" value="ECO:0007669"/>
    <property type="project" value="UniProtKB-KW"/>
</dbReference>
<accession>A0AA36CS25</accession>
<evidence type="ECO:0000259" key="18">
    <source>
        <dbReference type="PROSITE" id="PS50011"/>
    </source>
</evidence>
<reference evidence="20" key="1">
    <citation type="submission" date="2023-06" db="EMBL/GenBank/DDBJ databases">
        <authorList>
            <person name="Delattre M."/>
        </authorList>
    </citation>
    <scope>NUCLEOTIDE SEQUENCE</scope>
    <source>
        <strain evidence="20">AF72</strain>
    </source>
</reference>
<evidence type="ECO:0000256" key="7">
    <source>
        <dbReference type="ARBA" id="ARBA00022553"/>
    </source>
</evidence>
<dbReference type="GO" id="GO:0043065">
    <property type="term" value="P:positive regulation of apoptotic process"/>
    <property type="evidence" value="ECO:0007669"/>
    <property type="project" value="TreeGrafter"/>
</dbReference>
<organism evidence="20 21">
    <name type="scientific">Mesorhabditis spiculigera</name>
    <dbReference type="NCBI Taxonomy" id="96644"/>
    <lineage>
        <taxon>Eukaryota</taxon>
        <taxon>Metazoa</taxon>
        <taxon>Ecdysozoa</taxon>
        <taxon>Nematoda</taxon>
        <taxon>Chromadorea</taxon>
        <taxon>Rhabditida</taxon>
        <taxon>Rhabditina</taxon>
        <taxon>Rhabditomorpha</taxon>
        <taxon>Rhabditoidea</taxon>
        <taxon>Rhabditidae</taxon>
        <taxon>Mesorhabditinae</taxon>
        <taxon>Mesorhabditis</taxon>
    </lineage>
</organism>
<dbReference type="CDD" id="cd21774">
    <property type="entry name" value="MobB_LATS"/>
    <property type="match status" value="1"/>
</dbReference>
<dbReference type="FunFam" id="1.10.510.10:FF:000024">
    <property type="entry name" value="Probable serine/threonine-protein kinase cot-1"/>
    <property type="match status" value="1"/>
</dbReference>
<feature type="compositionally biased region" description="Polar residues" evidence="17">
    <location>
        <begin position="759"/>
        <end position="772"/>
    </location>
</feature>
<dbReference type="InterPro" id="IPR011009">
    <property type="entry name" value="Kinase-like_dom_sf"/>
</dbReference>
<keyword evidence="10 16" id="KW-0547">Nucleotide-binding</keyword>
<gene>
    <name evidence="20" type="ORF">MSPICULIGERA_LOCUS12137</name>
</gene>
<feature type="compositionally biased region" description="Acidic residues" evidence="17">
    <location>
        <begin position="785"/>
        <end position="797"/>
    </location>
</feature>
<dbReference type="PANTHER" id="PTHR24356:SF418">
    <property type="entry name" value="SERINE_THREONINE-PROTEIN KINASE WARTS"/>
    <property type="match status" value="1"/>
</dbReference>
<comment type="caution">
    <text evidence="20">The sequence shown here is derived from an EMBL/GenBank/DDBJ whole genome shotgun (WGS) entry which is preliminary data.</text>
</comment>
<evidence type="ECO:0000256" key="10">
    <source>
        <dbReference type="ARBA" id="ARBA00022741"/>
    </source>
</evidence>
<dbReference type="Proteomes" id="UP001177023">
    <property type="component" value="Unassembled WGS sequence"/>
</dbReference>
<keyword evidence="8" id="KW-0808">Transferase</keyword>
<dbReference type="InterPro" id="IPR050236">
    <property type="entry name" value="Ser_Thr_kinase_AGC"/>
</dbReference>
<sequence length="797" mass="90455">MMAARDLKVGRYREKLEQIRDSLKPFVQSQDEPIATPSYTVSLDQQEQMIKLMTQAGTDRALASRALQIVQFKSITAANQLLNQLRNPSDLRQSDRDHQVYNPQLPNQSLNSINSSGYGGSSLMSTNNFGSTPNFGNFTGQPYGFASTSYVEESESPRSASPSAHQMATMQSPYQNRAYLPAPPKGNCRSHVHMQIRQPEPGEEIPRIPRVVPSTARGPMISIERAPKKETSRAWMNMGEGEAPRKEPIQWIKESYAYATHYLAPSGVSTVTGVPTGMQGVQNILVDPDISREPHQMKHYRDKFCTRGPRIEHHGHKIGRVSPNQMPSTSRDYYPPERSSPSGPTCHLSSLPTSVEKRIRDKTFESAVKPITPHLYRFFMEQHVERVVQAHRERQKRAMQLQKEMEAVNMSDMMKDSMLSFLIQKENRYMRLKRQKMSTKMFEVLKEIGVGAFGRVALVKKKDTEQVYAMKTLRKSDVIKKQQASHVKAERDILAEANSPWIVKLFFSFQDERCLYFIMEYVPGGDMMGMLITMGIFPEKLARFYTAELTCALEYVHSLKFIHRDIKPDNILIDREGHIKLTDFGLCTGLRWTHDRRYYGPENEDYPSHSRHDSLTLPDDLKRALKENSKLLPLISEQSERIGGRAGASELMAHPWFKGIDFATLRQQKAEHVPRVEHQEDTQNFETIESAESPFETLSKGKAPANPAFYEFTFRHFFDYDGQGCPSLRPSKRPSLAPLFENGHSGGMSSGIGHHSPSTASQRPSGRPSTHLQHFGGLYNSPLHEDDDDDSGESFVV</sequence>
<keyword evidence="21" id="KW-1185">Reference proteome</keyword>
<comment type="cofactor">
    <cofactor evidence="1">
        <name>Mg(2+)</name>
        <dbReference type="ChEBI" id="CHEBI:18420"/>
    </cofactor>
</comment>
<dbReference type="PROSITE" id="PS51285">
    <property type="entry name" value="AGC_KINASE_CTER"/>
    <property type="match status" value="1"/>
</dbReference>
<evidence type="ECO:0000256" key="4">
    <source>
        <dbReference type="ARBA" id="ARBA00012513"/>
    </source>
</evidence>
<dbReference type="SUPFAM" id="SSF56112">
    <property type="entry name" value="Protein kinase-like (PK-like)"/>
    <property type="match status" value="1"/>
</dbReference>
<dbReference type="SMART" id="SM00220">
    <property type="entry name" value="S_TKc"/>
    <property type="match status" value="1"/>
</dbReference>
<dbReference type="InterPro" id="IPR000961">
    <property type="entry name" value="AGC-kinase_C"/>
</dbReference>
<dbReference type="Gene3D" id="1.10.510.10">
    <property type="entry name" value="Transferase(Phosphotransferase) domain 1"/>
    <property type="match status" value="1"/>
</dbReference>
<comment type="subcellular location">
    <subcellularLocation>
        <location evidence="2">Cytoplasm</location>
    </subcellularLocation>
</comment>
<feature type="binding site" evidence="16">
    <location>
        <position position="481"/>
    </location>
    <ligand>
        <name>ATP</name>
        <dbReference type="ChEBI" id="CHEBI:30616"/>
    </ligand>
</feature>
<dbReference type="InterPro" id="IPR000719">
    <property type="entry name" value="Prot_kinase_dom"/>
</dbReference>
<dbReference type="InterPro" id="IPR008271">
    <property type="entry name" value="Ser/Thr_kinase_AS"/>
</dbReference>
<keyword evidence="9" id="KW-0479">Metal-binding</keyword>
<evidence type="ECO:0000259" key="19">
    <source>
        <dbReference type="PROSITE" id="PS51285"/>
    </source>
</evidence>
<keyword evidence="7" id="KW-0597">Phosphoprotein</keyword>
<evidence type="ECO:0000256" key="5">
    <source>
        <dbReference type="ARBA" id="ARBA00022490"/>
    </source>
</evidence>
<evidence type="ECO:0000256" key="1">
    <source>
        <dbReference type="ARBA" id="ARBA00001946"/>
    </source>
</evidence>
<proteinExistence type="inferred from homology"/>
<evidence type="ECO:0000256" key="11">
    <source>
        <dbReference type="ARBA" id="ARBA00022777"/>
    </source>
</evidence>
<evidence type="ECO:0000256" key="13">
    <source>
        <dbReference type="ARBA" id="ARBA00022842"/>
    </source>
</evidence>
<dbReference type="PROSITE" id="PS00108">
    <property type="entry name" value="PROTEIN_KINASE_ST"/>
    <property type="match status" value="1"/>
</dbReference>
<feature type="domain" description="Protein kinase" evidence="18">
    <location>
        <begin position="442"/>
        <end position="747"/>
    </location>
</feature>
<evidence type="ECO:0000256" key="17">
    <source>
        <dbReference type="SAM" id="MobiDB-lite"/>
    </source>
</evidence>
<dbReference type="InterPro" id="IPR017441">
    <property type="entry name" value="Protein_kinase_ATP_BS"/>
</dbReference>
<evidence type="ECO:0000256" key="9">
    <source>
        <dbReference type="ARBA" id="ARBA00022723"/>
    </source>
</evidence>
<dbReference type="GO" id="GO:0005524">
    <property type="term" value="F:ATP binding"/>
    <property type="evidence" value="ECO:0007669"/>
    <property type="project" value="UniProtKB-UniRule"/>
</dbReference>
<keyword evidence="6" id="KW-0723">Serine/threonine-protein kinase</keyword>
<evidence type="ECO:0000313" key="21">
    <source>
        <dbReference type="Proteomes" id="UP001177023"/>
    </source>
</evidence>
<dbReference type="GO" id="GO:0000082">
    <property type="term" value="P:G1/S transition of mitotic cell cycle"/>
    <property type="evidence" value="ECO:0007669"/>
    <property type="project" value="TreeGrafter"/>
</dbReference>
<feature type="region of interest" description="Disordered" evidence="17">
    <location>
        <begin position="729"/>
        <end position="797"/>
    </location>
</feature>
<evidence type="ECO:0000256" key="6">
    <source>
        <dbReference type="ARBA" id="ARBA00022527"/>
    </source>
</evidence>
<feature type="region of interest" description="Disordered" evidence="17">
    <location>
        <begin position="313"/>
        <end position="350"/>
    </location>
</feature>
<evidence type="ECO:0000256" key="15">
    <source>
        <dbReference type="ARBA" id="ARBA00048679"/>
    </source>
</evidence>
<feature type="non-terminal residue" evidence="20">
    <location>
        <position position="797"/>
    </location>
</feature>
<keyword evidence="12 16" id="KW-0067">ATP-binding</keyword>
<comment type="catalytic activity">
    <reaction evidence="15">
        <text>L-seryl-[protein] + ATP = O-phospho-L-seryl-[protein] + ADP + H(+)</text>
        <dbReference type="Rhea" id="RHEA:17989"/>
        <dbReference type="Rhea" id="RHEA-COMP:9863"/>
        <dbReference type="Rhea" id="RHEA-COMP:11604"/>
        <dbReference type="ChEBI" id="CHEBI:15378"/>
        <dbReference type="ChEBI" id="CHEBI:29999"/>
        <dbReference type="ChEBI" id="CHEBI:30616"/>
        <dbReference type="ChEBI" id="CHEBI:83421"/>
        <dbReference type="ChEBI" id="CHEBI:456216"/>
        <dbReference type="EC" id="2.7.11.1"/>
    </reaction>
</comment>
<protein>
    <recommendedName>
        <fullName evidence="4">non-specific serine/threonine protein kinase</fullName>
        <ecNumber evidence="4">2.7.11.1</ecNumber>
    </recommendedName>
</protein>
<dbReference type="GO" id="GO:0046872">
    <property type="term" value="F:metal ion binding"/>
    <property type="evidence" value="ECO:0007669"/>
    <property type="project" value="UniProtKB-KW"/>
</dbReference>
<dbReference type="EC" id="2.7.11.1" evidence="4"/>
<evidence type="ECO:0000313" key="20">
    <source>
        <dbReference type="EMBL" id="CAJ0573788.1"/>
    </source>
</evidence>
<keyword evidence="11" id="KW-0418">Kinase</keyword>
<evidence type="ECO:0000256" key="8">
    <source>
        <dbReference type="ARBA" id="ARBA00022679"/>
    </source>
</evidence>
<comment type="similarity">
    <text evidence="3">Belongs to the protein kinase superfamily. AGC Ser/Thr protein kinase family.</text>
</comment>
<evidence type="ECO:0000256" key="14">
    <source>
        <dbReference type="ARBA" id="ARBA00047899"/>
    </source>
</evidence>
<keyword evidence="13" id="KW-0460">Magnesium</keyword>
<dbReference type="PROSITE" id="PS00107">
    <property type="entry name" value="PROTEIN_KINASE_ATP"/>
    <property type="match status" value="1"/>
</dbReference>
<evidence type="ECO:0000256" key="3">
    <source>
        <dbReference type="ARBA" id="ARBA00009903"/>
    </source>
</evidence>
<feature type="compositionally biased region" description="Polar residues" evidence="17">
    <location>
        <begin position="339"/>
        <end position="350"/>
    </location>
</feature>
<dbReference type="GO" id="GO:1900181">
    <property type="term" value="P:negative regulation of protein localization to nucleus"/>
    <property type="evidence" value="ECO:0007669"/>
    <property type="project" value="UniProtKB-ARBA"/>
</dbReference>
<dbReference type="AlphaFoldDB" id="A0AA36CS25"/>
<dbReference type="GO" id="GO:0035329">
    <property type="term" value="P:hippo signaling"/>
    <property type="evidence" value="ECO:0007669"/>
    <property type="project" value="TreeGrafter"/>
</dbReference>
<dbReference type="PROSITE" id="PS50011">
    <property type="entry name" value="PROTEIN_KINASE_DOM"/>
    <property type="match status" value="1"/>
</dbReference>
<dbReference type="GO" id="GO:0005737">
    <property type="term" value="C:cytoplasm"/>
    <property type="evidence" value="ECO:0007669"/>
    <property type="project" value="UniProtKB-SubCell"/>
</dbReference>
<dbReference type="GO" id="GO:0071944">
    <property type="term" value="C:cell periphery"/>
    <property type="evidence" value="ECO:0007669"/>
    <property type="project" value="UniProtKB-ARBA"/>
</dbReference>
<dbReference type="GO" id="GO:0046620">
    <property type="term" value="P:regulation of organ growth"/>
    <property type="evidence" value="ECO:0007669"/>
    <property type="project" value="TreeGrafter"/>
</dbReference>
<dbReference type="Gene3D" id="3.30.200.20">
    <property type="entry name" value="Phosphorylase Kinase, domain 1"/>
    <property type="match status" value="1"/>
</dbReference>
<dbReference type="FunFam" id="3.30.200.20:FF:000391">
    <property type="entry name" value="Large tumor suppressor kinase 1"/>
    <property type="match status" value="1"/>
</dbReference>
<dbReference type="GO" id="GO:0007010">
    <property type="term" value="P:cytoskeleton organization"/>
    <property type="evidence" value="ECO:0007669"/>
    <property type="project" value="UniProtKB-ARBA"/>
</dbReference>